<protein>
    <submittedName>
        <fullName evidence="3">3 beta-hydroxysteroid dehydrogenase/Delta 5--&gt;4-isomerase</fullName>
    </submittedName>
</protein>
<dbReference type="InterPro" id="IPR001509">
    <property type="entry name" value="Epimerase_deHydtase"/>
</dbReference>
<dbReference type="InterPro" id="IPR036291">
    <property type="entry name" value="NAD(P)-bd_dom_sf"/>
</dbReference>
<dbReference type="AlphaFoldDB" id="A0A5B9QFQ8"/>
<dbReference type="Pfam" id="PF01370">
    <property type="entry name" value="Epimerase"/>
    <property type="match status" value="1"/>
</dbReference>
<dbReference type="PANTHER" id="PTHR48079:SF6">
    <property type="entry name" value="NAD(P)-BINDING DOMAIN-CONTAINING PROTEIN-RELATED"/>
    <property type="match status" value="1"/>
</dbReference>
<accession>A0A5B9QFQ8</accession>
<dbReference type="EMBL" id="CP042913">
    <property type="protein sequence ID" value="QEG37897.1"/>
    <property type="molecule type" value="Genomic_DNA"/>
</dbReference>
<gene>
    <name evidence="3" type="ORF">Pr1d_52450</name>
</gene>
<evidence type="ECO:0000313" key="4">
    <source>
        <dbReference type="Proteomes" id="UP000323917"/>
    </source>
</evidence>
<dbReference type="GO" id="GO:0005737">
    <property type="term" value="C:cytoplasm"/>
    <property type="evidence" value="ECO:0007669"/>
    <property type="project" value="TreeGrafter"/>
</dbReference>
<evidence type="ECO:0000259" key="2">
    <source>
        <dbReference type="Pfam" id="PF01370"/>
    </source>
</evidence>
<dbReference type="Gene3D" id="3.40.50.720">
    <property type="entry name" value="NAD(P)-binding Rossmann-like Domain"/>
    <property type="match status" value="1"/>
</dbReference>
<proteinExistence type="predicted"/>
<keyword evidence="4" id="KW-1185">Reference proteome</keyword>
<name>A0A5B9QFQ8_9BACT</name>
<dbReference type="KEGG" id="bgok:Pr1d_52450"/>
<evidence type="ECO:0000313" key="3">
    <source>
        <dbReference type="EMBL" id="QEG37897.1"/>
    </source>
</evidence>
<dbReference type="SUPFAM" id="SSF51735">
    <property type="entry name" value="NAD(P)-binding Rossmann-fold domains"/>
    <property type="match status" value="1"/>
</dbReference>
<sequence length="373" mass="40393">MRRCLDLPLDGHPKDRKFCYLDVALRLGQKPPCSGHGMHKALVTGATGFVGSNLVVALRRLGWSVRTLVRDPTRAAHLAELDAEIVTGSLQVLDKLSEAVAGVDTVFHVAGRVSALNRQQFFEDNVVGTRTVMEACAKEPNSPIVVMVSSLAAGGPSQPGSPRQETDPDNPVSAYGESKLAAENEACKLANRVPLTIIRPPVVFGPGDHNSFKLFQGICMTRLHAVPGLRSMPMSIVHVADLSTALVQLAENGARVQPGTDHSAGVYYISSGRTISYGDFGRLAAAGLGKRVFVLPLPKAMFWIVGGAMEGIGQIRRKPGIFNWDKVREAVASGWECSDEKLRRDVGYKPAAPLEQRFADTATWYREQGWLKT</sequence>
<organism evidence="3 4">
    <name type="scientific">Bythopirellula goksoeyrii</name>
    <dbReference type="NCBI Taxonomy" id="1400387"/>
    <lineage>
        <taxon>Bacteria</taxon>
        <taxon>Pseudomonadati</taxon>
        <taxon>Planctomycetota</taxon>
        <taxon>Planctomycetia</taxon>
        <taxon>Pirellulales</taxon>
        <taxon>Lacipirellulaceae</taxon>
        <taxon>Bythopirellula</taxon>
    </lineage>
</organism>
<dbReference type="GO" id="GO:0016853">
    <property type="term" value="F:isomerase activity"/>
    <property type="evidence" value="ECO:0007669"/>
    <property type="project" value="UniProtKB-KW"/>
</dbReference>
<keyword evidence="3" id="KW-0413">Isomerase</keyword>
<evidence type="ECO:0000256" key="1">
    <source>
        <dbReference type="SAM" id="MobiDB-lite"/>
    </source>
</evidence>
<dbReference type="PANTHER" id="PTHR48079">
    <property type="entry name" value="PROTEIN YEEZ"/>
    <property type="match status" value="1"/>
</dbReference>
<feature type="region of interest" description="Disordered" evidence="1">
    <location>
        <begin position="153"/>
        <end position="174"/>
    </location>
</feature>
<reference evidence="3 4" key="1">
    <citation type="submission" date="2019-08" db="EMBL/GenBank/DDBJ databases">
        <title>Deep-cultivation of Planctomycetes and their phenomic and genomic characterization uncovers novel biology.</title>
        <authorList>
            <person name="Wiegand S."/>
            <person name="Jogler M."/>
            <person name="Boedeker C."/>
            <person name="Pinto D."/>
            <person name="Vollmers J."/>
            <person name="Rivas-Marin E."/>
            <person name="Kohn T."/>
            <person name="Peeters S.H."/>
            <person name="Heuer A."/>
            <person name="Rast P."/>
            <person name="Oberbeckmann S."/>
            <person name="Bunk B."/>
            <person name="Jeske O."/>
            <person name="Meyerdierks A."/>
            <person name="Storesund J.E."/>
            <person name="Kallscheuer N."/>
            <person name="Luecker S."/>
            <person name="Lage O.M."/>
            <person name="Pohl T."/>
            <person name="Merkel B.J."/>
            <person name="Hornburger P."/>
            <person name="Mueller R.-W."/>
            <person name="Bruemmer F."/>
            <person name="Labrenz M."/>
            <person name="Spormann A.M."/>
            <person name="Op den Camp H."/>
            <person name="Overmann J."/>
            <person name="Amann R."/>
            <person name="Jetten M.S.M."/>
            <person name="Mascher T."/>
            <person name="Medema M.H."/>
            <person name="Devos D.P."/>
            <person name="Kaster A.-K."/>
            <person name="Ovreas L."/>
            <person name="Rohde M."/>
            <person name="Galperin M.Y."/>
            <person name="Jogler C."/>
        </authorList>
    </citation>
    <scope>NUCLEOTIDE SEQUENCE [LARGE SCALE GENOMIC DNA]</scope>
    <source>
        <strain evidence="3 4">Pr1d</strain>
    </source>
</reference>
<dbReference type="Proteomes" id="UP000323917">
    <property type="component" value="Chromosome"/>
</dbReference>
<dbReference type="InterPro" id="IPR051783">
    <property type="entry name" value="NAD(P)-dependent_oxidoreduct"/>
</dbReference>
<dbReference type="GO" id="GO:0004029">
    <property type="term" value="F:aldehyde dehydrogenase (NAD+) activity"/>
    <property type="evidence" value="ECO:0007669"/>
    <property type="project" value="TreeGrafter"/>
</dbReference>
<feature type="domain" description="NAD-dependent epimerase/dehydratase" evidence="2">
    <location>
        <begin position="41"/>
        <end position="260"/>
    </location>
</feature>